<dbReference type="InterPro" id="IPR036415">
    <property type="entry name" value="Lamin_tail_dom_sf"/>
</dbReference>
<feature type="transmembrane region" description="Helical" evidence="1">
    <location>
        <begin position="846"/>
        <end position="870"/>
    </location>
</feature>
<proteinExistence type="predicted"/>
<sequence>MEMRSTPNLTRSTLALAISFGLVAPTYADVLISQYVEGSSFNKAIEIANTSDQAVSLNGFQLAMSTNGSGTWDKTLPLDGQVIAAHDVLVLAHGSASSAILATADITNNTVINFNGNDPIALLNSDGSVHDVVGNMGGADFAKDNTLARTKLTPSATYQASDWATQGKDNIDGLGALDTTTPPTAFNCTLDGAEPSFTTIQQIQGEGSTSPYIQGYPYITNEDFFVKGVVSAVTTGLTKGFYLQALEDDYNPNTSEGLFVFTNQSSSDLAPGDMVCVKGKVQEYYNLTQLKAENNQWVKQGQQAAPQAQAIEILPSDEHFAQTLERYEGMLVKTTPELDMRVTRTFGYDYDSRRNNMVLAQARINMQPNQQHPAGSEQASLQKLDNAQRRLFVESDAKAPDGQIPYYPAFGRTDVDQDGSTEDYIRIDDTVSGLEGVVSYSYNEYRLIATNTLSAENLVHNAPRQAKPDMDEGDLRIATFNVLNYFNSPFGGDANQHGDNRGANNLAEFEVQQAKIVNAIVRLDADIVGLMEIENNGFGEGSAIAQLVNQINSQIADKKKHYRFVAIDSNGDGKTDAADSLGTDVITTGVIYRDKVVKLAQNRVIPMPSQQAPEVVDANGKVVEDGKNYQRDTLAPTFKVKGGNEKITVAVNHLKSKGSACWEDAAPVEQGGQAGQDLDYQGACENFRVAAAVALGDALTKIDGHKVILGDMNSYGMEDPMLVLTDYTPEKYGKTIRAARNTYIAGVEQFGDAGAEIKHSYGYLNAVAIKHPDSWSYSFNDEVGALDHLLVSPSLKHKVVDATDWHINGAESTLFDYNDEFKGNLPKYKDQFRASDHDPAVLELNIYGGSLGLGALLGLLGAWCLGAAVARKWHF</sequence>
<dbReference type="EMBL" id="LCUF01000003">
    <property type="protein sequence ID" value="KQA24311.1"/>
    <property type="molecule type" value="Genomic_DNA"/>
</dbReference>
<dbReference type="InterPro" id="IPR047971">
    <property type="entry name" value="ExeM-like"/>
</dbReference>
<protein>
    <submittedName>
        <fullName evidence="3">Nuclease</fullName>
    </submittedName>
</protein>
<evidence type="ECO:0000259" key="2">
    <source>
        <dbReference type="PROSITE" id="PS51841"/>
    </source>
</evidence>
<dbReference type="PANTHER" id="PTHR42834">
    <property type="entry name" value="ENDONUCLEASE/EXONUCLEASE/PHOSPHATASE FAMILY PROTEIN (AFU_ORTHOLOGUE AFUA_3G09210)"/>
    <property type="match status" value="1"/>
</dbReference>
<organism evidence="3 4">
    <name type="scientific">Vibrio metoecus</name>
    <dbReference type="NCBI Taxonomy" id="1481663"/>
    <lineage>
        <taxon>Bacteria</taxon>
        <taxon>Pseudomonadati</taxon>
        <taxon>Pseudomonadota</taxon>
        <taxon>Gammaproteobacteria</taxon>
        <taxon>Vibrionales</taxon>
        <taxon>Vibrionaceae</taxon>
        <taxon>Vibrio</taxon>
    </lineage>
</organism>
<evidence type="ECO:0000313" key="4">
    <source>
        <dbReference type="Proteomes" id="UP000053724"/>
    </source>
</evidence>
<dbReference type="Pfam" id="PF00932">
    <property type="entry name" value="LTD"/>
    <property type="match status" value="1"/>
</dbReference>
<dbReference type="Gene3D" id="2.60.40.1260">
    <property type="entry name" value="Lamin Tail domain"/>
    <property type="match status" value="1"/>
</dbReference>
<comment type="caution">
    <text evidence="3">The sequence shown here is derived from an EMBL/GenBank/DDBJ whole genome shotgun (WGS) entry which is preliminary data.</text>
</comment>
<gene>
    <name evidence="3" type="ORF">AAY55_03845</name>
</gene>
<evidence type="ECO:0000256" key="1">
    <source>
        <dbReference type="SAM" id="Phobius"/>
    </source>
</evidence>
<dbReference type="AlphaFoldDB" id="A0A0Q0JSA9"/>
<reference evidence="3 4" key="1">
    <citation type="journal article" date="2015" name="Genome Biol. Evol.">
        <title>The Dynamics of Genetic Interactions between Vibrio metoecus and Vibrio cholerae, Two Close Relatives Co-Occurring in the Environment.</title>
        <authorList>
            <person name="Orata F.D."/>
            <person name="Kirchberger P.C."/>
            <person name="Meheust R."/>
            <person name="Barlow E.J."/>
            <person name="Tarr C.L."/>
            <person name="Boucher Y."/>
        </authorList>
    </citation>
    <scope>NUCLEOTIDE SEQUENCE [LARGE SCALE GENOMIC DNA]</scope>
    <source>
        <strain evidence="3 4">08-2459</strain>
    </source>
</reference>
<keyword evidence="1" id="KW-0472">Membrane</keyword>
<dbReference type="NCBIfam" id="NF033681">
    <property type="entry name" value="ExeM_NucH_DNase"/>
    <property type="match status" value="1"/>
</dbReference>
<dbReference type="InterPro" id="IPR036691">
    <property type="entry name" value="Endo/exonu/phosph_ase_sf"/>
</dbReference>
<dbReference type="Gene3D" id="3.60.10.10">
    <property type="entry name" value="Endonuclease/exonuclease/phosphatase"/>
    <property type="match status" value="1"/>
</dbReference>
<dbReference type="SUPFAM" id="SSF56219">
    <property type="entry name" value="DNase I-like"/>
    <property type="match status" value="1"/>
</dbReference>
<dbReference type="CDD" id="cd04486">
    <property type="entry name" value="YhcR_OBF_like"/>
    <property type="match status" value="1"/>
</dbReference>
<dbReference type="PANTHER" id="PTHR42834:SF1">
    <property type="entry name" value="ENDONUCLEASE_EXONUCLEASE_PHOSPHATASE FAMILY PROTEIN (AFU_ORTHOLOGUE AFUA_3G09210)"/>
    <property type="match status" value="1"/>
</dbReference>
<dbReference type="PATRIC" id="fig|1481663.8.peg.3116"/>
<evidence type="ECO:0000313" key="3">
    <source>
        <dbReference type="EMBL" id="KQA24311.1"/>
    </source>
</evidence>
<dbReference type="SUPFAM" id="SSF74853">
    <property type="entry name" value="Lamin A/C globular tail domain"/>
    <property type="match status" value="1"/>
</dbReference>
<keyword evidence="1" id="KW-1133">Transmembrane helix</keyword>
<feature type="domain" description="LTD" evidence="2">
    <location>
        <begin position="5"/>
        <end position="156"/>
    </location>
</feature>
<keyword evidence="1" id="KW-0812">Transmembrane</keyword>
<accession>A0A0Q0JSA9</accession>
<dbReference type="PROSITE" id="PS51841">
    <property type="entry name" value="LTD"/>
    <property type="match status" value="1"/>
</dbReference>
<name>A0A0Q0JSA9_VIBMT</name>
<dbReference type="InterPro" id="IPR001322">
    <property type="entry name" value="Lamin_tail_dom"/>
</dbReference>
<dbReference type="Proteomes" id="UP000053724">
    <property type="component" value="Unassembled WGS sequence"/>
</dbReference>